<dbReference type="Gene3D" id="1.10.10.10">
    <property type="entry name" value="Winged helix-like DNA-binding domain superfamily/Winged helix DNA-binding domain"/>
    <property type="match status" value="1"/>
</dbReference>
<evidence type="ECO:0000313" key="4">
    <source>
        <dbReference type="Proteomes" id="UP000579647"/>
    </source>
</evidence>
<feature type="compositionally biased region" description="Low complexity" evidence="1">
    <location>
        <begin position="74"/>
        <end position="85"/>
    </location>
</feature>
<dbReference type="Pfam" id="PF13011">
    <property type="entry name" value="LZ_Tnp_IS481"/>
    <property type="match status" value="1"/>
</dbReference>
<protein>
    <submittedName>
        <fullName evidence="3">Transposase-like protein</fullName>
    </submittedName>
</protein>
<name>A0A840WH98_9ACTN</name>
<evidence type="ECO:0000313" key="3">
    <source>
        <dbReference type="EMBL" id="MBB5490816.1"/>
    </source>
</evidence>
<dbReference type="SUPFAM" id="SSF46689">
    <property type="entry name" value="Homeodomain-like"/>
    <property type="match status" value="1"/>
</dbReference>
<dbReference type="AlphaFoldDB" id="A0A840WH98"/>
<comment type="caution">
    <text evidence="3">The sequence shown here is derived from an EMBL/GenBank/DDBJ whole genome shotgun (WGS) entry which is preliminary data.</text>
</comment>
<sequence length="85" mass="9372">MTHITHANARLTPAGRLALARCVVEDGWPLRRAAERFQTSVSTTKRWADRYRTHGQAGMGDRSSRPHHSPRRTPPAVNAASSNSA</sequence>
<organism evidence="3 4">
    <name type="scientific">Nocardiopsis metallicus</name>
    <dbReference type="NCBI Taxonomy" id="179819"/>
    <lineage>
        <taxon>Bacteria</taxon>
        <taxon>Bacillati</taxon>
        <taxon>Actinomycetota</taxon>
        <taxon>Actinomycetes</taxon>
        <taxon>Streptosporangiales</taxon>
        <taxon>Nocardiopsidaceae</taxon>
        <taxon>Nocardiopsis</taxon>
    </lineage>
</organism>
<feature type="region of interest" description="Disordered" evidence="1">
    <location>
        <begin position="41"/>
        <end position="85"/>
    </location>
</feature>
<dbReference type="InterPro" id="IPR036388">
    <property type="entry name" value="WH-like_DNA-bd_sf"/>
</dbReference>
<evidence type="ECO:0000256" key="1">
    <source>
        <dbReference type="SAM" id="MobiDB-lite"/>
    </source>
</evidence>
<dbReference type="Proteomes" id="UP000579647">
    <property type="component" value="Unassembled WGS sequence"/>
</dbReference>
<feature type="domain" description="DNA-binding" evidence="2">
    <location>
        <begin position="6"/>
        <end position="75"/>
    </location>
</feature>
<proteinExistence type="predicted"/>
<gene>
    <name evidence="3" type="ORF">HNR07_001953</name>
</gene>
<dbReference type="InterPro" id="IPR024967">
    <property type="entry name" value="DNA-bd_IS481-type"/>
</dbReference>
<dbReference type="InterPro" id="IPR009057">
    <property type="entry name" value="Homeodomain-like_sf"/>
</dbReference>
<dbReference type="EMBL" id="JACHDO010000001">
    <property type="protein sequence ID" value="MBB5490816.1"/>
    <property type="molecule type" value="Genomic_DNA"/>
</dbReference>
<keyword evidence="4" id="KW-1185">Reference proteome</keyword>
<accession>A0A840WH98</accession>
<reference evidence="3 4" key="1">
    <citation type="submission" date="2020-08" db="EMBL/GenBank/DDBJ databases">
        <title>Sequencing the genomes of 1000 actinobacteria strains.</title>
        <authorList>
            <person name="Klenk H.-P."/>
        </authorList>
    </citation>
    <scope>NUCLEOTIDE SEQUENCE [LARGE SCALE GENOMIC DNA]</scope>
    <source>
        <strain evidence="3 4">DSM 44598</strain>
    </source>
</reference>
<evidence type="ECO:0000259" key="2">
    <source>
        <dbReference type="Pfam" id="PF13011"/>
    </source>
</evidence>